<comment type="caution">
    <text evidence="5">The sequence shown here is derived from an EMBL/GenBank/DDBJ whole genome shotgun (WGS) entry which is preliminary data.</text>
</comment>
<evidence type="ECO:0000256" key="3">
    <source>
        <dbReference type="RuleBase" id="RU004075"/>
    </source>
</evidence>
<dbReference type="Pfam" id="PF00266">
    <property type="entry name" value="Aminotran_5"/>
    <property type="match status" value="1"/>
</dbReference>
<evidence type="ECO:0000256" key="2">
    <source>
        <dbReference type="ARBA" id="ARBA00022898"/>
    </source>
</evidence>
<sequence length="393" mass="43140">MDKLYFDYCASAPLHPQVIHKLIDSSVNLYANASSTHEIGFEVNRIIEASRERIANVLHVKPSEVIFTSGATESNNMAILGVVRAYMKRTSQIPHLILSEVEHSSVYNCCKQLRDEGVEVTFLGVDRSGVVNPSALEKAIQDNTVLVSIMHVNNETGTIQPVHEIGKLLKTKPAIQFHVDGVQGFGKANLDLEDIDLYTLSGHKMGGPKGIGILIAKEGVELMPLMYGGNNEFGHRPGTTNVPGVVCLTEAVELSIAEQAETTTYLTSLHHFIYSKLQSIPELIINTPEPPLSAPHIINFSYHNKGITSAIMISILAKKNIVVSSQSACSSKAKESRVLMAMTHNEEIASSSIRLSLHESVSFDDAKYLVNSITEMIDQIKSTNKFQLLLHQK</sequence>
<evidence type="ECO:0000256" key="1">
    <source>
        <dbReference type="ARBA" id="ARBA00001933"/>
    </source>
</evidence>
<dbReference type="PANTHER" id="PTHR11601">
    <property type="entry name" value="CYSTEINE DESULFURYLASE FAMILY MEMBER"/>
    <property type="match status" value="1"/>
</dbReference>
<evidence type="ECO:0000259" key="4">
    <source>
        <dbReference type="Pfam" id="PF00266"/>
    </source>
</evidence>
<dbReference type="EMBL" id="JAHLQJ010000007">
    <property type="protein sequence ID" value="MBU5672111.1"/>
    <property type="molecule type" value="Genomic_DNA"/>
</dbReference>
<dbReference type="InterPro" id="IPR020578">
    <property type="entry name" value="Aminotrans_V_PyrdxlP_BS"/>
</dbReference>
<comment type="similarity">
    <text evidence="3">Belongs to the class-V pyridoxal-phosphate-dependent aminotransferase family.</text>
</comment>
<keyword evidence="6" id="KW-1185">Reference proteome</keyword>
<dbReference type="PROSITE" id="PS00595">
    <property type="entry name" value="AA_TRANSFER_CLASS_5"/>
    <property type="match status" value="1"/>
</dbReference>
<name>A0ABS6FPN8_9BACL</name>
<keyword evidence="2" id="KW-0663">Pyridoxal phosphate</keyword>
<organism evidence="5 6">
    <name type="scientific">Paenibacillus brevis</name>
    <dbReference type="NCBI Taxonomy" id="2841508"/>
    <lineage>
        <taxon>Bacteria</taxon>
        <taxon>Bacillati</taxon>
        <taxon>Bacillota</taxon>
        <taxon>Bacilli</taxon>
        <taxon>Bacillales</taxon>
        <taxon>Paenibacillaceae</taxon>
        <taxon>Paenibacillus</taxon>
    </lineage>
</organism>
<evidence type="ECO:0000313" key="5">
    <source>
        <dbReference type="EMBL" id="MBU5672111.1"/>
    </source>
</evidence>
<dbReference type="RefSeq" id="WP_216478652.1">
    <property type="nucleotide sequence ID" value="NZ_JAHLQJ010000007.1"/>
</dbReference>
<dbReference type="PANTHER" id="PTHR11601:SF50">
    <property type="entry name" value="CYSTEINE DESULFURASE ISCS 2-RELATED"/>
    <property type="match status" value="1"/>
</dbReference>
<protein>
    <submittedName>
        <fullName evidence="5">Cysteine desulfurase</fullName>
    </submittedName>
</protein>
<gene>
    <name evidence="5" type="ORF">KQJ23_09780</name>
</gene>
<comment type="cofactor">
    <cofactor evidence="1">
        <name>pyridoxal 5'-phosphate</name>
        <dbReference type="ChEBI" id="CHEBI:597326"/>
    </cofactor>
</comment>
<accession>A0ABS6FPN8</accession>
<dbReference type="PIRSF" id="PIRSF005572">
    <property type="entry name" value="NifS"/>
    <property type="match status" value="1"/>
</dbReference>
<evidence type="ECO:0000313" key="6">
    <source>
        <dbReference type="Proteomes" id="UP000743001"/>
    </source>
</evidence>
<proteinExistence type="inferred from homology"/>
<dbReference type="InterPro" id="IPR000192">
    <property type="entry name" value="Aminotrans_V_dom"/>
</dbReference>
<dbReference type="Proteomes" id="UP000743001">
    <property type="component" value="Unassembled WGS sequence"/>
</dbReference>
<feature type="domain" description="Aminotransferase class V" evidence="4">
    <location>
        <begin position="5"/>
        <end position="368"/>
    </location>
</feature>
<reference evidence="5 6" key="1">
    <citation type="submission" date="2021-06" db="EMBL/GenBank/DDBJ databases">
        <authorList>
            <person name="Sun Q."/>
            <person name="Li D."/>
        </authorList>
    </citation>
    <scope>NUCLEOTIDE SEQUENCE [LARGE SCALE GENOMIC DNA]</scope>
    <source>
        <strain evidence="5 6">MSJ-6</strain>
    </source>
</reference>
<dbReference type="InterPro" id="IPR016454">
    <property type="entry name" value="Cysteine_dSase"/>
</dbReference>